<dbReference type="PANTHER" id="PTHR37810:SF5">
    <property type="entry name" value="IMMUNITY PROTEIN SDPI"/>
    <property type="match status" value="1"/>
</dbReference>
<evidence type="ECO:0000256" key="1">
    <source>
        <dbReference type="SAM" id="Phobius"/>
    </source>
</evidence>
<sequence length="361" mass="37722">MNTALNTGLNTAVGVGSVLLVALTLLLVPTLSAPTLPLGVSVPRERVTEPVVRRAVRTYRVAVAVLAVLAVLAAVAGRFLVLPTYLLLVTGTVAFVVCRRPIRSAKETRGWFRDVPVRLVAGVGGVSRPPVPVFWYAASAGVLVATAAFGWTRYDELPDPFPTHWGGAGVPDAYSAKGFWSVFGPLVAGAAVLLFLLVLTRLVRVAPLRPRAGDADPLALPLARERAAQSLLGSVTLLATALICALAADGWLHPRRLEFFGPALGVFGAGTVVAVVVCAVRSRVPATPSPAGGAQAPDDDRFWRAGLFYVNRDDPALLVPKRVGVGWTLNFGHRVGAVIGVGLLVLVAVGLVLPLVLSGVS</sequence>
<dbReference type="EMBL" id="PVZF01000004">
    <property type="protein sequence ID" value="PRY15943.1"/>
    <property type="molecule type" value="Genomic_DNA"/>
</dbReference>
<feature type="transmembrane region" description="Helical" evidence="1">
    <location>
        <begin position="259"/>
        <end position="280"/>
    </location>
</feature>
<keyword evidence="1" id="KW-1133">Transmembrane helix</keyword>
<feature type="transmembrane region" description="Helical" evidence="1">
    <location>
        <begin position="12"/>
        <end position="40"/>
    </location>
</feature>
<keyword evidence="1" id="KW-0472">Membrane</keyword>
<dbReference type="AlphaFoldDB" id="A0A2T0R599"/>
<proteinExistence type="predicted"/>
<dbReference type="Pfam" id="PF07853">
    <property type="entry name" value="DUF1648"/>
    <property type="match status" value="1"/>
</dbReference>
<feature type="transmembrane region" description="Helical" evidence="1">
    <location>
        <begin position="231"/>
        <end position="253"/>
    </location>
</feature>
<comment type="caution">
    <text evidence="4">The sequence shown here is derived from an EMBL/GenBank/DDBJ whole genome shotgun (WGS) entry which is preliminary data.</text>
</comment>
<evidence type="ECO:0000259" key="2">
    <source>
        <dbReference type="Pfam" id="PF07853"/>
    </source>
</evidence>
<feature type="domain" description="DUF1648" evidence="2">
    <location>
        <begin position="142"/>
        <end position="184"/>
    </location>
</feature>
<feature type="transmembrane region" description="Helical" evidence="1">
    <location>
        <begin position="85"/>
        <end position="102"/>
    </location>
</feature>
<dbReference type="InterPro" id="IPR043831">
    <property type="entry name" value="DUF5808"/>
</dbReference>
<evidence type="ECO:0000313" key="5">
    <source>
        <dbReference type="Proteomes" id="UP000238083"/>
    </source>
</evidence>
<dbReference type="Pfam" id="PF19124">
    <property type="entry name" value="DUF5808"/>
    <property type="match status" value="1"/>
</dbReference>
<name>A0A2T0R599_9ACTN</name>
<dbReference type="InterPro" id="IPR012867">
    <property type="entry name" value="DUF1648"/>
</dbReference>
<protein>
    <submittedName>
        <fullName evidence="4">Putative membrane protein</fullName>
    </submittedName>
</protein>
<feature type="transmembrane region" description="Helical" evidence="1">
    <location>
        <begin position="61"/>
        <end position="79"/>
    </location>
</feature>
<organism evidence="4 5">
    <name type="scientific">Kineococcus rhizosphaerae</name>
    <dbReference type="NCBI Taxonomy" id="559628"/>
    <lineage>
        <taxon>Bacteria</taxon>
        <taxon>Bacillati</taxon>
        <taxon>Actinomycetota</taxon>
        <taxon>Actinomycetes</taxon>
        <taxon>Kineosporiales</taxon>
        <taxon>Kineosporiaceae</taxon>
        <taxon>Kineococcus</taxon>
    </lineage>
</organism>
<feature type="transmembrane region" description="Helical" evidence="1">
    <location>
        <begin position="335"/>
        <end position="357"/>
    </location>
</feature>
<accession>A0A2T0R599</accession>
<dbReference type="PANTHER" id="PTHR37810">
    <property type="entry name" value="IMMUNITY PROTEIN SDPI"/>
    <property type="match status" value="1"/>
</dbReference>
<feature type="domain" description="DUF5808" evidence="3">
    <location>
        <begin position="312"/>
        <end position="336"/>
    </location>
</feature>
<feature type="transmembrane region" description="Helical" evidence="1">
    <location>
        <begin position="133"/>
        <end position="152"/>
    </location>
</feature>
<evidence type="ECO:0000259" key="3">
    <source>
        <dbReference type="Pfam" id="PF19124"/>
    </source>
</evidence>
<gene>
    <name evidence="4" type="ORF">CLV37_104156</name>
</gene>
<dbReference type="RefSeq" id="WP_170127158.1">
    <property type="nucleotide sequence ID" value="NZ_PVZF01000004.1"/>
</dbReference>
<reference evidence="4 5" key="1">
    <citation type="submission" date="2018-03" db="EMBL/GenBank/DDBJ databases">
        <title>Genomic Encyclopedia of Archaeal and Bacterial Type Strains, Phase II (KMG-II): from individual species to whole genera.</title>
        <authorList>
            <person name="Goeker M."/>
        </authorList>
    </citation>
    <scope>NUCLEOTIDE SEQUENCE [LARGE SCALE GENOMIC DNA]</scope>
    <source>
        <strain evidence="4 5">DSM 19711</strain>
    </source>
</reference>
<evidence type="ECO:0000313" key="4">
    <source>
        <dbReference type="EMBL" id="PRY15943.1"/>
    </source>
</evidence>
<keyword evidence="5" id="KW-1185">Reference proteome</keyword>
<dbReference type="GO" id="GO:0009636">
    <property type="term" value="P:response to toxic substance"/>
    <property type="evidence" value="ECO:0007669"/>
    <property type="project" value="TreeGrafter"/>
</dbReference>
<feature type="transmembrane region" description="Helical" evidence="1">
    <location>
        <begin position="179"/>
        <end position="199"/>
    </location>
</feature>
<keyword evidence="1" id="KW-0812">Transmembrane</keyword>
<dbReference type="Proteomes" id="UP000238083">
    <property type="component" value="Unassembled WGS sequence"/>
</dbReference>